<accession>A0A6C0KSQ3</accession>
<name>A0A6C0KSQ3_9ZZZZ</name>
<dbReference type="SUPFAM" id="SSF56784">
    <property type="entry name" value="HAD-like"/>
    <property type="match status" value="1"/>
</dbReference>
<evidence type="ECO:0000313" key="1">
    <source>
        <dbReference type="EMBL" id="QHU20639.1"/>
    </source>
</evidence>
<organism evidence="1">
    <name type="scientific">viral metagenome</name>
    <dbReference type="NCBI Taxonomy" id="1070528"/>
    <lineage>
        <taxon>unclassified sequences</taxon>
        <taxon>metagenomes</taxon>
        <taxon>organismal metagenomes</taxon>
    </lineage>
</organism>
<dbReference type="EMBL" id="MN740970">
    <property type="protein sequence ID" value="QHU20639.1"/>
    <property type="molecule type" value="Genomic_DNA"/>
</dbReference>
<reference evidence="1" key="1">
    <citation type="journal article" date="2020" name="Nature">
        <title>Giant virus diversity and host interactions through global metagenomics.</title>
        <authorList>
            <person name="Schulz F."/>
            <person name="Roux S."/>
            <person name="Paez-Espino D."/>
            <person name="Jungbluth S."/>
            <person name="Walsh D.A."/>
            <person name="Denef V.J."/>
            <person name="McMahon K.D."/>
            <person name="Konstantinidis K.T."/>
            <person name="Eloe-Fadrosh E.A."/>
            <person name="Kyrpides N.C."/>
            <person name="Woyke T."/>
        </authorList>
    </citation>
    <scope>NUCLEOTIDE SEQUENCE</scope>
    <source>
        <strain evidence="1">GVMAG-S-3300013093-109</strain>
    </source>
</reference>
<dbReference type="AlphaFoldDB" id="A0A6C0KSQ3"/>
<proteinExistence type="predicted"/>
<sequence length="304" mass="35909">MSYFVFDLDETLSNLSSVYYHIITLKMKKYIVSQREYMELYYPAELHQELEKAYDLFVNAVLKEEQSDKPLGILRPGILEVMTDLAMLKQKRKIMDVIIYSNNSHLESIQFVRDLINRHVGMELIKECISRFHPIRFEDNQTDLPIKTWLVLKRILVEGNCKAPRSLEPKHIYFFDDLRHMDLEIHLKERYYRVSPYTFRASLSRINALYEVCLREANVSIGLLLMHMIDIVEMGNAVLFTNPLQGTMQDLLDVFEKAVGETGMEVPRGFDVGILMMNDAIQEAEKWKRKRRCTVKQRRYTVRK</sequence>
<dbReference type="InterPro" id="IPR036412">
    <property type="entry name" value="HAD-like_sf"/>
</dbReference>
<protein>
    <submittedName>
        <fullName evidence="1">Uncharacterized protein</fullName>
    </submittedName>
</protein>